<evidence type="ECO:0000313" key="3">
    <source>
        <dbReference type="EMBL" id="ADZ81876.1"/>
    </source>
</evidence>
<reference evidence="3 4" key="1">
    <citation type="journal article" date="2011" name="J. Bacteriol.">
        <title>Complete genome sequence of the cellulose-degrading bacterium Cellulosilyticum lentocellum.</title>
        <authorList>
            <consortium name="US DOE Joint Genome Institute"/>
            <person name="Miller D.A."/>
            <person name="Suen G."/>
            <person name="Bruce D."/>
            <person name="Copeland A."/>
            <person name="Cheng J.F."/>
            <person name="Detter C."/>
            <person name="Goodwin L.A."/>
            <person name="Han C.S."/>
            <person name="Hauser L.J."/>
            <person name="Land M.L."/>
            <person name="Lapidus A."/>
            <person name="Lucas S."/>
            <person name="Meincke L."/>
            <person name="Pitluck S."/>
            <person name="Tapia R."/>
            <person name="Teshima H."/>
            <person name="Woyke T."/>
            <person name="Fox B.G."/>
            <person name="Angert E.R."/>
            <person name="Currie C.R."/>
        </authorList>
    </citation>
    <scope>NUCLEOTIDE SEQUENCE [LARGE SCALE GENOMIC DNA]</scope>
    <source>
        <strain evidence="4">ATCC 49066 / DSM 5427 / NCIMB 11756 / RHM5</strain>
    </source>
</reference>
<dbReference type="SUPFAM" id="SSF89392">
    <property type="entry name" value="Prokaryotic lipoproteins and lipoprotein localization factors"/>
    <property type="match status" value="1"/>
</dbReference>
<dbReference type="PANTHER" id="PTHR37507">
    <property type="entry name" value="SPORULATION PROTEIN YDCC"/>
    <property type="match status" value="1"/>
</dbReference>
<dbReference type="STRING" id="642492.Clole_0119"/>
<gene>
    <name evidence="3" type="ordered locus">Clole_0119</name>
</gene>
<dbReference type="Gene3D" id="2.50.20.10">
    <property type="entry name" value="Lipoprotein localisation LolA/LolB/LppX"/>
    <property type="match status" value="1"/>
</dbReference>
<dbReference type="AlphaFoldDB" id="F2JH61"/>
<organism evidence="3 4">
    <name type="scientific">Cellulosilyticum lentocellum (strain ATCC 49066 / DSM 5427 / NCIMB 11756 / RHM5)</name>
    <name type="common">Clostridium lentocellum</name>
    <dbReference type="NCBI Taxonomy" id="642492"/>
    <lineage>
        <taxon>Bacteria</taxon>
        <taxon>Bacillati</taxon>
        <taxon>Bacillota</taxon>
        <taxon>Clostridia</taxon>
        <taxon>Lachnospirales</taxon>
        <taxon>Cellulosilyticaceae</taxon>
        <taxon>Cellulosilyticum</taxon>
    </lineage>
</organism>
<dbReference type="Pfam" id="PF14285">
    <property type="entry name" value="DUF4367"/>
    <property type="match status" value="1"/>
</dbReference>
<evidence type="ECO:0000313" key="4">
    <source>
        <dbReference type="Proteomes" id="UP000008467"/>
    </source>
</evidence>
<dbReference type="EMBL" id="CP002582">
    <property type="protein sequence ID" value="ADZ81876.1"/>
    <property type="molecule type" value="Genomic_DNA"/>
</dbReference>
<dbReference type="Proteomes" id="UP000008467">
    <property type="component" value="Chromosome"/>
</dbReference>
<dbReference type="HOGENOM" id="CLU_743358_0_0_9"/>
<dbReference type="InterPro" id="IPR052944">
    <property type="entry name" value="Sporulation_related"/>
</dbReference>
<dbReference type="InterPro" id="IPR025377">
    <property type="entry name" value="DUF4367"/>
</dbReference>
<dbReference type="eggNOG" id="COG2834">
    <property type="taxonomic scope" value="Bacteria"/>
</dbReference>
<evidence type="ECO:0000256" key="1">
    <source>
        <dbReference type="SAM" id="Phobius"/>
    </source>
</evidence>
<dbReference type="KEGG" id="cle:Clole_0119"/>
<accession>F2JH61</accession>
<evidence type="ECO:0000259" key="2">
    <source>
        <dbReference type="Pfam" id="PF14285"/>
    </source>
</evidence>
<keyword evidence="4" id="KW-1185">Reference proteome</keyword>
<keyword evidence="1" id="KW-0812">Transmembrane</keyword>
<protein>
    <recommendedName>
        <fullName evidence="2">DUF4367 domain-containing protein</fullName>
    </recommendedName>
</protein>
<feature type="transmembrane region" description="Helical" evidence="1">
    <location>
        <begin position="9"/>
        <end position="29"/>
    </location>
</feature>
<dbReference type="RefSeq" id="WP_013655177.1">
    <property type="nucleotide sequence ID" value="NC_015275.1"/>
</dbReference>
<dbReference type="InterPro" id="IPR029046">
    <property type="entry name" value="LolA/LolB/LppX"/>
</dbReference>
<dbReference type="PANTHER" id="PTHR37507:SF2">
    <property type="entry name" value="SPORULATION PROTEIN YDCC"/>
    <property type="match status" value="1"/>
</dbReference>
<feature type="domain" description="DUF4367" evidence="2">
    <location>
        <begin position="280"/>
        <end position="386"/>
    </location>
</feature>
<keyword evidence="1" id="KW-0472">Membrane</keyword>
<proteinExistence type="predicted"/>
<keyword evidence="1" id="KW-1133">Transmembrane helix</keyword>
<sequence>MSKRAWNYILYFFLVSNLLGITSGCSFFASEGVAEAMVQGDETINTFYGEAEINQYQDGELLSKTNYKEWKGDKNKYRIEYKFTITDAYKEAVDNGLIKGEIEADEEIDVTNGDQLIAYVPAKDIYYIKPVSLADEVNPTVCQGINQVLRSGSLKEYALEFINEVSSSHDVTIKDNVKIGGYTTQYVLAVPKQGKLGEATVELWIDQDSWMVIKSKSTIGNLIVEQEYKDFTLNPRIDKEKFIMDIPKDAKVVHLDENLDIVNQEVSLKEAVDWLKVPIFYIPDEKVAKMKEARYIETSNQIYARVEITYLTPEGEEFIVQNMPSSKLQESFELNCEKIKIGDVEAIFVEQAPLKIIEFAKEGTLCDLYVKNGEISKEELVKLAEALEIKK</sequence>
<name>F2JH61_CELLD</name>
<dbReference type="PROSITE" id="PS51257">
    <property type="entry name" value="PROKAR_LIPOPROTEIN"/>
    <property type="match status" value="1"/>
</dbReference>